<organism evidence="1 2">
    <name type="scientific">Novosphingobium kalidii</name>
    <dbReference type="NCBI Taxonomy" id="3230299"/>
    <lineage>
        <taxon>Bacteria</taxon>
        <taxon>Pseudomonadati</taxon>
        <taxon>Pseudomonadota</taxon>
        <taxon>Alphaproteobacteria</taxon>
        <taxon>Sphingomonadales</taxon>
        <taxon>Sphingomonadaceae</taxon>
        <taxon>Novosphingobium</taxon>
    </lineage>
</organism>
<dbReference type="Proteomes" id="UP001548713">
    <property type="component" value="Unassembled WGS sequence"/>
</dbReference>
<keyword evidence="2" id="KW-1185">Reference proteome</keyword>
<sequence length="305" mass="32682">MSKPLLSVRGARFQHFLAIDWSGAAGEHQPGIALGVCSANGAPRLLQPAGQRHWSRQAVLDYLVTDLPANTLVGLDLGLSLPYRDAGAFFPGWELSPPDARSLWRLVDQTCAADPHFAASSFVDHPFASAYFRRHGGREGALFHLSGASHRRGRFRVTEAAQERAGCKPYSNFNLVGAAQVGKSSLTGMRLLHRLADRLFVWPIDGMEPPEHGSVVVEIYTAIAAVAASRSAGRSKIRDAAALNTALSVLGSPPCKLAGPIDDHSADALLTAAWLRLHASDAALWHPGELSEDIARTEGWTFGAA</sequence>
<gene>
    <name evidence="1" type="ORF">ABVV53_00515</name>
</gene>
<evidence type="ECO:0000313" key="2">
    <source>
        <dbReference type="Proteomes" id="UP001548713"/>
    </source>
</evidence>
<dbReference type="EMBL" id="JBEWLY010000001">
    <property type="protein sequence ID" value="MET1753953.1"/>
    <property type="molecule type" value="Genomic_DNA"/>
</dbReference>
<comment type="caution">
    <text evidence="1">The sequence shown here is derived from an EMBL/GenBank/DDBJ whole genome shotgun (WGS) entry which is preliminary data.</text>
</comment>
<evidence type="ECO:0000313" key="1">
    <source>
        <dbReference type="EMBL" id="MET1753953.1"/>
    </source>
</evidence>
<accession>A0ABV2CWI1</accession>
<evidence type="ECO:0008006" key="3">
    <source>
        <dbReference type="Google" id="ProtNLM"/>
    </source>
</evidence>
<reference evidence="1 2" key="1">
    <citation type="submission" date="2024-07" db="EMBL/GenBank/DDBJ databases">
        <title>Novosphingobium kalidii RD2P27.</title>
        <authorList>
            <person name="Sun J.-Q."/>
        </authorList>
    </citation>
    <scope>NUCLEOTIDE SEQUENCE [LARGE SCALE GENOMIC DNA]</scope>
    <source>
        <strain evidence="1 2">RD2P27</strain>
    </source>
</reference>
<proteinExistence type="predicted"/>
<dbReference type="RefSeq" id="WP_353982360.1">
    <property type="nucleotide sequence ID" value="NZ_JBEWLY010000001.1"/>
</dbReference>
<name>A0ABV2CWI1_9SPHN</name>
<protein>
    <recommendedName>
        <fullName evidence="3">DUF429 domain-containing protein</fullName>
    </recommendedName>
</protein>